<dbReference type="OrthoDB" id="8911933at2"/>
<dbReference type="PROSITE" id="PS50995">
    <property type="entry name" value="HTH_MARR_2"/>
    <property type="match status" value="1"/>
</dbReference>
<proteinExistence type="predicted"/>
<name>A0A2U8FVY0_9BURK</name>
<keyword evidence="3" id="KW-1185">Reference proteome</keyword>
<dbReference type="Proteomes" id="UP000244892">
    <property type="component" value="Chromosome"/>
</dbReference>
<dbReference type="EMBL" id="CP029210">
    <property type="protein sequence ID" value="AWI55232.1"/>
    <property type="molecule type" value="Genomic_DNA"/>
</dbReference>
<dbReference type="SMART" id="SM00347">
    <property type="entry name" value="HTH_MARR"/>
    <property type="match status" value="1"/>
</dbReference>
<dbReference type="InterPro" id="IPR000835">
    <property type="entry name" value="HTH_MarR-typ"/>
</dbReference>
<dbReference type="InterPro" id="IPR039422">
    <property type="entry name" value="MarR/SlyA-like"/>
</dbReference>
<evidence type="ECO:0000313" key="3">
    <source>
        <dbReference type="Proteomes" id="UP000244892"/>
    </source>
</evidence>
<dbReference type="InterPro" id="IPR036388">
    <property type="entry name" value="WH-like_DNA-bd_sf"/>
</dbReference>
<dbReference type="Pfam" id="PF12802">
    <property type="entry name" value="MarR_2"/>
    <property type="match status" value="1"/>
</dbReference>
<evidence type="ECO:0000259" key="1">
    <source>
        <dbReference type="PROSITE" id="PS50995"/>
    </source>
</evidence>
<feature type="domain" description="HTH marR-type" evidence="1">
    <location>
        <begin position="17"/>
        <end position="156"/>
    </location>
</feature>
<dbReference type="PANTHER" id="PTHR33164:SF43">
    <property type="entry name" value="HTH-TYPE TRANSCRIPTIONAL REPRESSOR YETL"/>
    <property type="match status" value="1"/>
</dbReference>
<dbReference type="SUPFAM" id="SSF46785">
    <property type="entry name" value="Winged helix' DNA-binding domain"/>
    <property type="match status" value="1"/>
</dbReference>
<dbReference type="InterPro" id="IPR036390">
    <property type="entry name" value="WH_DNA-bd_sf"/>
</dbReference>
<organism evidence="2 3">
    <name type="scientific">Aquabacterium olei</name>
    <dbReference type="NCBI Taxonomy" id="1296669"/>
    <lineage>
        <taxon>Bacteria</taxon>
        <taxon>Pseudomonadati</taxon>
        <taxon>Pseudomonadota</taxon>
        <taxon>Betaproteobacteria</taxon>
        <taxon>Burkholderiales</taxon>
        <taxon>Aquabacterium</taxon>
    </lineage>
</organism>
<dbReference type="Gene3D" id="1.10.10.10">
    <property type="entry name" value="Winged helix-like DNA-binding domain superfamily/Winged helix DNA-binding domain"/>
    <property type="match status" value="1"/>
</dbReference>
<protein>
    <submittedName>
        <fullName evidence="2">MarR family transcriptional regulator</fullName>
    </submittedName>
</protein>
<gene>
    <name evidence="2" type="ORF">DEH84_11300</name>
</gene>
<reference evidence="2 3" key="1">
    <citation type="submission" date="2018-05" db="EMBL/GenBank/DDBJ databases">
        <title>complete genome sequence of Aquabacterium olei NBRC 110486.</title>
        <authorList>
            <person name="Tang B."/>
            <person name="Chang J."/>
            <person name="Zhang L."/>
            <person name="Yang H."/>
        </authorList>
    </citation>
    <scope>NUCLEOTIDE SEQUENCE [LARGE SCALE GENOMIC DNA]</scope>
    <source>
        <strain evidence="2 3">NBRC 110486</strain>
    </source>
</reference>
<dbReference type="PANTHER" id="PTHR33164">
    <property type="entry name" value="TRANSCRIPTIONAL REGULATOR, MARR FAMILY"/>
    <property type="match status" value="1"/>
</dbReference>
<dbReference type="AlphaFoldDB" id="A0A2U8FVY0"/>
<dbReference type="GO" id="GO:0006950">
    <property type="term" value="P:response to stress"/>
    <property type="evidence" value="ECO:0007669"/>
    <property type="project" value="TreeGrafter"/>
</dbReference>
<dbReference type="GO" id="GO:0003700">
    <property type="term" value="F:DNA-binding transcription factor activity"/>
    <property type="evidence" value="ECO:0007669"/>
    <property type="project" value="InterPro"/>
</dbReference>
<dbReference type="KEGG" id="aon:DEH84_11300"/>
<sequence length="167" mass="17997">MNAPADVIGTSALPPQAAVVLRQFRVVFNAVKTHFQQLERQTGVGGAQLWALSVVAAEPGIVVGDLAQRMDIHQSTTSNLVRTLVSRGLMLSRRDEQDRRVVHLEISESGRALLSSVPGPMAGVLPQALAQLDEATLIRLHDDLATLIRTLGEDEHGEASRTPLAQL</sequence>
<evidence type="ECO:0000313" key="2">
    <source>
        <dbReference type="EMBL" id="AWI55232.1"/>
    </source>
</evidence>
<accession>A0A2U8FVY0</accession>